<dbReference type="OrthoDB" id="496981at2759"/>
<sequence length="285" mass="32722">MEKPVRTFSTVTGYFLQDDEGVDSNKFDYKHHNFGLKPQSSQDARATKSSWERFESTVQELNETSSEKISYKLLFIGRNGQSAQNVAEALYGKDEFYEKWAMLDGDKKLSWKNPPLTDRGIKQAKEAIFYWLLQIVKENMSIPQSYYTSPQRRALDTVKYTYSNLSETDFVATVKEDLRATNGVFTSDTRGSSSEIRAAYPNFNLEDGFADDDELWDSEQRETEIEQETRTRRFMEELFDKDDQTSISITSHSGTIAALLKVIGHREFSLPPGHILPVLVRQTIS</sequence>
<evidence type="ECO:0000313" key="2">
    <source>
        <dbReference type="Proteomes" id="UP000256328"/>
    </source>
</evidence>
<dbReference type="AlphaFoldDB" id="A0A3D8QHW6"/>
<dbReference type="InterPro" id="IPR029033">
    <property type="entry name" value="His_PPase_superfam"/>
</dbReference>
<dbReference type="SUPFAM" id="SSF53254">
    <property type="entry name" value="Phosphoglycerate mutase-like"/>
    <property type="match status" value="1"/>
</dbReference>
<name>A0A3D8QHW6_9HELO</name>
<dbReference type="PANTHER" id="PTHR48100:SF1">
    <property type="entry name" value="HISTIDINE PHOSPHATASE FAMILY PROTEIN-RELATED"/>
    <property type="match status" value="1"/>
</dbReference>
<dbReference type="GO" id="GO:0016791">
    <property type="term" value="F:phosphatase activity"/>
    <property type="evidence" value="ECO:0007669"/>
    <property type="project" value="TreeGrafter"/>
</dbReference>
<dbReference type="PANTHER" id="PTHR48100">
    <property type="entry name" value="BROAD-SPECIFICITY PHOSPHATASE YOR283W-RELATED"/>
    <property type="match status" value="1"/>
</dbReference>
<dbReference type="Proteomes" id="UP000256328">
    <property type="component" value="Unassembled WGS sequence"/>
</dbReference>
<dbReference type="InterPro" id="IPR013078">
    <property type="entry name" value="His_Pase_superF_clade-1"/>
</dbReference>
<proteinExistence type="predicted"/>
<reference evidence="1 2" key="1">
    <citation type="journal article" date="2018" name="IMA Fungus">
        <title>IMA Genome-F 9: Draft genome sequence of Annulohypoxylon stygium, Aspergillus mulundensis, Berkeleyomyces basicola (syn. Thielaviopsis basicola), Ceratocystis smalleyi, two Cercospora beticola strains, Coleophoma cylindrospora, Fusarium fracticaudum, Phialophora cf. hyalina, and Morchella septimelata.</title>
        <authorList>
            <person name="Wingfield B.D."/>
            <person name="Bills G.F."/>
            <person name="Dong Y."/>
            <person name="Huang W."/>
            <person name="Nel W.J."/>
            <person name="Swalarsk-Parry B.S."/>
            <person name="Vaghefi N."/>
            <person name="Wilken P.M."/>
            <person name="An Z."/>
            <person name="de Beer Z.W."/>
            <person name="De Vos L."/>
            <person name="Chen L."/>
            <person name="Duong T.A."/>
            <person name="Gao Y."/>
            <person name="Hammerbacher A."/>
            <person name="Kikkert J.R."/>
            <person name="Li Y."/>
            <person name="Li H."/>
            <person name="Li K."/>
            <person name="Li Q."/>
            <person name="Liu X."/>
            <person name="Ma X."/>
            <person name="Naidoo K."/>
            <person name="Pethybridge S.J."/>
            <person name="Sun J."/>
            <person name="Steenkamp E.T."/>
            <person name="van der Nest M.A."/>
            <person name="van Wyk S."/>
            <person name="Wingfield M.J."/>
            <person name="Xiong C."/>
            <person name="Yue Q."/>
            <person name="Zhang X."/>
        </authorList>
    </citation>
    <scope>NUCLEOTIDE SEQUENCE [LARGE SCALE GENOMIC DNA]</scope>
    <source>
        <strain evidence="1 2">BP5796</strain>
    </source>
</reference>
<comment type="caution">
    <text evidence="1">The sequence shown here is derived from an EMBL/GenBank/DDBJ whole genome shotgun (WGS) entry which is preliminary data.</text>
</comment>
<evidence type="ECO:0000313" key="1">
    <source>
        <dbReference type="EMBL" id="RDW61436.1"/>
    </source>
</evidence>
<protein>
    <recommendedName>
        <fullName evidence="3">Phosphoglycerate mutase-like protein</fullName>
    </recommendedName>
</protein>
<dbReference type="Pfam" id="PF00300">
    <property type="entry name" value="His_Phos_1"/>
    <property type="match status" value="1"/>
</dbReference>
<dbReference type="CDD" id="cd07067">
    <property type="entry name" value="HP_PGM_like"/>
    <property type="match status" value="1"/>
</dbReference>
<accession>A0A3D8QHW6</accession>
<dbReference type="GO" id="GO:0005737">
    <property type="term" value="C:cytoplasm"/>
    <property type="evidence" value="ECO:0007669"/>
    <property type="project" value="TreeGrafter"/>
</dbReference>
<evidence type="ECO:0008006" key="3">
    <source>
        <dbReference type="Google" id="ProtNLM"/>
    </source>
</evidence>
<dbReference type="Gene3D" id="3.40.50.1240">
    <property type="entry name" value="Phosphoglycerate mutase-like"/>
    <property type="match status" value="1"/>
</dbReference>
<dbReference type="EMBL" id="PDLN01000018">
    <property type="protein sequence ID" value="RDW61436.1"/>
    <property type="molecule type" value="Genomic_DNA"/>
</dbReference>
<dbReference type="InterPro" id="IPR050275">
    <property type="entry name" value="PGM_Phosphatase"/>
</dbReference>
<organism evidence="1 2">
    <name type="scientific">Coleophoma crateriformis</name>
    <dbReference type="NCBI Taxonomy" id="565419"/>
    <lineage>
        <taxon>Eukaryota</taxon>
        <taxon>Fungi</taxon>
        <taxon>Dikarya</taxon>
        <taxon>Ascomycota</taxon>
        <taxon>Pezizomycotina</taxon>
        <taxon>Leotiomycetes</taxon>
        <taxon>Helotiales</taxon>
        <taxon>Dermateaceae</taxon>
        <taxon>Coleophoma</taxon>
    </lineage>
</organism>
<keyword evidence="2" id="KW-1185">Reference proteome</keyword>
<dbReference type="SMART" id="SM00855">
    <property type="entry name" value="PGAM"/>
    <property type="match status" value="1"/>
</dbReference>
<gene>
    <name evidence="1" type="ORF">BP5796_11328</name>
</gene>